<proteinExistence type="evidence at transcript level"/>
<evidence type="ECO:0000313" key="2">
    <source>
        <dbReference type="EMBL" id="AMP44691.1"/>
    </source>
</evidence>
<accession>A0A142C1J0</accession>
<reference evidence="2" key="1">
    <citation type="submission" date="2015-12" db="EMBL/GenBank/DDBJ databases">
        <title>High throughput identification of novel conotoxins from the Chinese tubular cone snail Conus betulinus by multitranscriptome sequencing.</title>
        <authorList>
            <person name="Ruan Z."/>
            <person name="Peng C."/>
            <person name="Shi Q."/>
            <person name="Yao G."/>
            <person name="Gao B.-M."/>
        </authorList>
    </citation>
    <scope>NUCLEOTIDE SEQUENCE</scope>
</reference>
<evidence type="ECO:0000256" key="1">
    <source>
        <dbReference type="SAM" id="SignalP"/>
    </source>
</evidence>
<sequence length="83" mass="9119">MKYPTFVMVLMAAVLLTSILKTEARASLRARLKAKKAVPEQALEEFPERVEEACEGTTWSCVGKPDGTACCRSGRCFNAACYI</sequence>
<dbReference type="AlphaFoldDB" id="A0A142C1J0"/>
<keyword evidence="1" id="KW-0732">Signal</keyword>
<feature type="signal peptide" evidence="1">
    <location>
        <begin position="1"/>
        <end position="24"/>
    </location>
</feature>
<organism evidence="2">
    <name type="scientific">Conus betulinus</name>
    <name type="common">Beech cone</name>
    <dbReference type="NCBI Taxonomy" id="89764"/>
    <lineage>
        <taxon>Eukaryota</taxon>
        <taxon>Metazoa</taxon>
        <taxon>Spiralia</taxon>
        <taxon>Lophotrochozoa</taxon>
        <taxon>Mollusca</taxon>
        <taxon>Gastropoda</taxon>
        <taxon>Caenogastropoda</taxon>
        <taxon>Neogastropoda</taxon>
        <taxon>Conoidea</taxon>
        <taxon>Conidae</taxon>
        <taxon>Conus</taxon>
        <taxon>Dendroconus</taxon>
    </lineage>
</organism>
<feature type="chain" id="PRO_5007493187" evidence="1">
    <location>
        <begin position="25"/>
        <end position="83"/>
    </location>
</feature>
<protein>
    <submittedName>
        <fullName evidence="2">Conotoxin</fullName>
    </submittedName>
</protein>
<name>A0A142C1J0_CONBE</name>
<dbReference type="EMBL" id="KU563943">
    <property type="protein sequence ID" value="AMP44691.1"/>
    <property type="molecule type" value="mRNA"/>
</dbReference>